<reference evidence="2" key="1">
    <citation type="journal article" date="2014" name="Int. J. Syst. Evol. Microbiol.">
        <title>Complete genome sequence of Corynebacterium casei LMG S-19264T (=DSM 44701T), isolated from a smear-ripened cheese.</title>
        <authorList>
            <consortium name="US DOE Joint Genome Institute (JGI-PGF)"/>
            <person name="Walter F."/>
            <person name="Albersmeier A."/>
            <person name="Kalinowski J."/>
            <person name="Ruckert C."/>
        </authorList>
    </citation>
    <scope>NUCLEOTIDE SEQUENCE</scope>
    <source>
        <strain evidence="2">JCM 31740</strain>
    </source>
</reference>
<dbReference type="Proteomes" id="UP000616143">
    <property type="component" value="Unassembled WGS sequence"/>
</dbReference>
<reference evidence="1" key="3">
    <citation type="journal article" date="2019" name="BMC Res. Notes">
        <title>Complete genome sequence of the Sulfodiicoccus acidiphilus strain HS-1T, the first crenarchaeon that lacks polB3, isolated from an acidic hot spring in Ohwaku-dani, Hakone, Japan.</title>
        <authorList>
            <person name="Sakai H.D."/>
            <person name="Kurosawa N."/>
        </authorList>
    </citation>
    <scope>NUCLEOTIDE SEQUENCE</scope>
    <source>
        <strain evidence="1">HS-1</strain>
    </source>
</reference>
<evidence type="ECO:0000313" key="1">
    <source>
        <dbReference type="EMBL" id="BBD73135.1"/>
    </source>
</evidence>
<dbReference type="RefSeq" id="WP_126450280.1">
    <property type="nucleotide sequence ID" value="NZ_AP018553.1"/>
</dbReference>
<sequence>MGKCVEGHVTEGLKCQLCGAPLDFASSMEDVLKVKLSLPSPPKSQAILVGVGGNVRAEHVSYLGIGEEKVSYSSLTLPLVKGGLADDYERSYKETLRRYLDGLQFFSSPARLAVLDSTNLLSPAVGSLLIDVPAIVVIPTPDSSTLELSTSYLTLNVLDRSQIPALLVRRDVIEDSTGYVHGVGVVNGMELLSSLASLVLSSYEEIWDFMQLNSKLGVRTYALTWVLGGSDLVFGSPLNAMRASTFVRSVQFLEEEVESLALAGRVDKNQVESVERSFRELVRDGFKGKLSTTKVMLTSTESSVYDLLLMYGVKGVVGLEVLEAAHNKLQSRAEAR</sequence>
<keyword evidence="3" id="KW-1185">Reference proteome</keyword>
<accession>A0A348B4N3</accession>
<dbReference type="EMBL" id="AP018553">
    <property type="protein sequence ID" value="BBD73135.1"/>
    <property type="molecule type" value="Genomic_DNA"/>
</dbReference>
<dbReference type="EMBL" id="BMQS01000017">
    <property type="protein sequence ID" value="GGU00566.1"/>
    <property type="molecule type" value="Genomic_DNA"/>
</dbReference>
<evidence type="ECO:0000313" key="3">
    <source>
        <dbReference type="Proteomes" id="UP000276741"/>
    </source>
</evidence>
<organism evidence="1 3">
    <name type="scientific">Sulfodiicoccus acidiphilus</name>
    <dbReference type="NCBI Taxonomy" id="1670455"/>
    <lineage>
        <taxon>Archaea</taxon>
        <taxon>Thermoproteota</taxon>
        <taxon>Thermoprotei</taxon>
        <taxon>Sulfolobales</taxon>
        <taxon>Sulfolobaceae</taxon>
        <taxon>Sulfodiicoccus</taxon>
    </lineage>
</organism>
<dbReference type="Proteomes" id="UP000276741">
    <property type="component" value="Chromosome"/>
</dbReference>
<proteinExistence type="predicted"/>
<reference evidence="3" key="2">
    <citation type="submission" date="2018-04" db="EMBL/GenBank/DDBJ databases">
        <title>Complete genome sequence of Sulfodiicoccus acidiphilus strain HS-1.</title>
        <authorList>
            <person name="Sakai H.D."/>
            <person name="Kurosawa N."/>
        </authorList>
    </citation>
    <scope>NUCLEOTIDE SEQUENCE [LARGE SCALE GENOMIC DNA]</scope>
    <source>
        <strain evidence="3">HS-1</strain>
    </source>
</reference>
<protein>
    <submittedName>
        <fullName evidence="1">Uncharacterized protein</fullName>
    </submittedName>
</protein>
<evidence type="ECO:0000313" key="2">
    <source>
        <dbReference type="EMBL" id="GGU00566.1"/>
    </source>
</evidence>
<dbReference type="KEGG" id="sacd:HS1genome_1524"/>
<dbReference type="GeneID" id="38667030"/>
<gene>
    <name evidence="2" type="ORF">GCM10007116_17250</name>
    <name evidence="1" type="ORF">HS1genome_1524</name>
</gene>
<reference evidence="2" key="4">
    <citation type="submission" date="2020-09" db="EMBL/GenBank/DDBJ databases">
        <authorList>
            <person name="Sun Q."/>
            <person name="Ohkuma M."/>
        </authorList>
    </citation>
    <scope>NUCLEOTIDE SEQUENCE</scope>
    <source>
        <strain evidence="2">JCM 31740</strain>
    </source>
</reference>
<dbReference type="AlphaFoldDB" id="A0A348B4N3"/>
<name>A0A348B4N3_9CREN</name>